<gene>
    <name evidence="1" type="ORF">S12H4_54920</name>
</gene>
<feature type="non-terminal residue" evidence="1">
    <location>
        <position position="1"/>
    </location>
</feature>
<protein>
    <submittedName>
        <fullName evidence="1">Uncharacterized protein</fullName>
    </submittedName>
</protein>
<sequence>PLIFSIESLPVFFSTTPKILYIGMKLNSTSRTFPILNQSTRDLLIIPVENMEMFNIKIPIKNKNKNDIILLILLVLNAPILPANIQIKVITIKNIDI</sequence>
<proteinExistence type="predicted"/>
<dbReference type="AlphaFoldDB" id="X1ULC1"/>
<reference evidence="1" key="1">
    <citation type="journal article" date="2014" name="Front. Microbiol.">
        <title>High frequency of phylogenetically diverse reductive dehalogenase-homologous genes in deep subseafloor sedimentary metagenomes.</title>
        <authorList>
            <person name="Kawai M."/>
            <person name="Futagami T."/>
            <person name="Toyoda A."/>
            <person name="Takaki Y."/>
            <person name="Nishi S."/>
            <person name="Hori S."/>
            <person name="Arai W."/>
            <person name="Tsubouchi T."/>
            <person name="Morono Y."/>
            <person name="Uchiyama I."/>
            <person name="Ito T."/>
            <person name="Fujiyama A."/>
            <person name="Inagaki F."/>
            <person name="Takami H."/>
        </authorList>
    </citation>
    <scope>NUCLEOTIDE SEQUENCE</scope>
    <source>
        <strain evidence="1">Expedition CK06-06</strain>
    </source>
</reference>
<organism evidence="1">
    <name type="scientific">marine sediment metagenome</name>
    <dbReference type="NCBI Taxonomy" id="412755"/>
    <lineage>
        <taxon>unclassified sequences</taxon>
        <taxon>metagenomes</taxon>
        <taxon>ecological metagenomes</taxon>
    </lineage>
</organism>
<accession>X1ULC1</accession>
<name>X1ULC1_9ZZZZ</name>
<comment type="caution">
    <text evidence="1">The sequence shown here is derived from an EMBL/GenBank/DDBJ whole genome shotgun (WGS) entry which is preliminary data.</text>
</comment>
<evidence type="ECO:0000313" key="1">
    <source>
        <dbReference type="EMBL" id="GAJ18263.1"/>
    </source>
</evidence>
<dbReference type="EMBL" id="BARW01035163">
    <property type="protein sequence ID" value="GAJ18263.1"/>
    <property type="molecule type" value="Genomic_DNA"/>
</dbReference>